<evidence type="ECO:0000313" key="2">
    <source>
        <dbReference type="Proteomes" id="UP001239111"/>
    </source>
</evidence>
<accession>A0ACC2N5I9</accession>
<proteinExistence type="predicted"/>
<dbReference type="EMBL" id="CM056744">
    <property type="protein sequence ID" value="KAJ8665966.1"/>
    <property type="molecule type" value="Genomic_DNA"/>
</dbReference>
<comment type="caution">
    <text evidence="1">The sequence shown here is derived from an EMBL/GenBank/DDBJ whole genome shotgun (WGS) entry which is preliminary data.</text>
</comment>
<organism evidence="1 2">
    <name type="scientific">Eretmocerus hayati</name>
    <dbReference type="NCBI Taxonomy" id="131215"/>
    <lineage>
        <taxon>Eukaryota</taxon>
        <taxon>Metazoa</taxon>
        <taxon>Ecdysozoa</taxon>
        <taxon>Arthropoda</taxon>
        <taxon>Hexapoda</taxon>
        <taxon>Insecta</taxon>
        <taxon>Pterygota</taxon>
        <taxon>Neoptera</taxon>
        <taxon>Endopterygota</taxon>
        <taxon>Hymenoptera</taxon>
        <taxon>Apocrita</taxon>
        <taxon>Proctotrupomorpha</taxon>
        <taxon>Chalcidoidea</taxon>
        <taxon>Aphelinidae</taxon>
        <taxon>Aphelininae</taxon>
        <taxon>Eretmocerus</taxon>
    </lineage>
</organism>
<evidence type="ECO:0000313" key="1">
    <source>
        <dbReference type="EMBL" id="KAJ8665966.1"/>
    </source>
</evidence>
<reference evidence="1" key="1">
    <citation type="submission" date="2023-04" db="EMBL/GenBank/DDBJ databases">
        <title>A chromosome-level genome assembly of the parasitoid wasp Eretmocerus hayati.</title>
        <authorList>
            <person name="Zhong Y."/>
            <person name="Liu S."/>
            <person name="Liu Y."/>
        </authorList>
    </citation>
    <scope>NUCLEOTIDE SEQUENCE</scope>
    <source>
        <strain evidence="1">ZJU_SS_LIU_2023</strain>
    </source>
</reference>
<name>A0ACC2N5I9_9HYME</name>
<protein>
    <submittedName>
        <fullName evidence="1">Uncharacterized protein</fullName>
    </submittedName>
</protein>
<sequence>MVRTLEKGRQATCASKPIFQETRRQIEGYLDDLKNDELTGIMVVNLIANLGSGMISTFDVLESEEDDSCGESVISDVSTDDDTFLKNDIRDLDEWANDHGLVPNGRDQAESLQGEELIGTSSPIAHNSNSESLHAEAECVPILNEGADSSRNEASHEVSFEHGREYVEEGQAAIDTADVDGKDLPMMEQEQGDIAAASTSVSEPSREERKTVQRDELGTPHGNLTSRPRRTPKPKIFEDYIIPTKRRKMS</sequence>
<gene>
    <name evidence="1" type="ORF">QAD02_007628</name>
</gene>
<dbReference type="Proteomes" id="UP001239111">
    <property type="component" value="Chromosome 4"/>
</dbReference>
<keyword evidence="2" id="KW-1185">Reference proteome</keyword>